<comment type="caution">
    <text evidence="1">The sequence shown here is derived from an EMBL/GenBank/DDBJ whole genome shotgun (WGS) entry which is preliminary data.</text>
</comment>
<accession>A0A3M7P9K0</accession>
<evidence type="ECO:0000313" key="1">
    <source>
        <dbReference type="EMBL" id="RMZ95659.1"/>
    </source>
</evidence>
<keyword evidence="2" id="KW-1185">Reference proteome</keyword>
<dbReference type="EMBL" id="REGN01012354">
    <property type="protein sequence ID" value="RMZ95659.1"/>
    <property type="molecule type" value="Genomic_DNA"/>
</dbReference>
<gene>
    <name evidence="1" type="ORF">BpHYR1_006853</name>
</gene>
<protein>
    <submittedName>
        <fullName evidence="1">Uncharacterized protein</fullName>
    </submittedName>
</protein>
<proteinExistence type="predicted"/>
<name>A0A3M7P9K0_BRAPC</name>
<dbReference type="AlphaFoldDB" id="A0A3M7P9K0"/>
<reference evidence="1 2" key="1">
    <citation type="journal article" date="2018" name="Sci. Rep.">
        <title>Genomic signatures of local adaptation to the degree of environmental predictability in rotifers.</title>
        <authorList>
            <person name="Franch-Gras L."/>
            <person name="Hahn C."/>
            <person name="Garcia-Roger E.M."/>
            <person name="Carmona M.J."/>
            <person name="Serra M."/>
            <person name="Gomez A."/>
        </authorList>
    </citation>
    <scope>NUCLEOTIDE SEQUENCE [LARGE SCALE GENOMIC DNA]</scope>
    <source>
        <strain evidence="1">HYR1</strain>
    </source>
</reference>
<dbReference type="Proteomes" id="UP000276133">
    <property type="component" value="Unassembled WGS sequence"/>
</dbReference>
<evidence type="ECO:0000313" key="2">
    <source>
        <dbReference type="Proteomes" id="UP000276133"/>
    </source>
</evidence>
<sequence length="69" mass="8072">MLFVKQEKKLINLIFAKKKVVEHLPNLNHQINKVEGIQKMATKMIIELRGLEYEERLKELGLGLKEQSV</sequence>
<organism evidence="1 2">
    <name type="scientific">Brachionus plicatilis</name>
    <name type="common">Marine rotifer</name>
    <name type="synonym">Brachionus muelleri</name>
    <dbReference type="NCBI Taxonomy" id="10195"/>
    <lineage>
        <taxon>Eukaryota</taxon>
        <taxon>Metazoa</taxon>
        <taxon>Spiralia</taxon>
        <taxon>Gnathifera</taxon>
        <taxon>Rotifera</taxon>
        <taxon>Eurotatoria</taxon>
        <taxon>Monogononta</taxon>
        <taxon>Pseudotrocha</taxon>
        <taxon>Ploima</taxon>
        <taxon>Brachionidae</taxon>
        <taxon>Brachionus</taxon>
    </lineage>
</organism>